<keyword evidence="1" id="KW-1133">Transmembrane helix</keyword>
<evidence type="ECO:0000256" key="1">
    <source>
        <dbReference type="SAM" id="Phobius"/>
    </source>
</evidence>
<feature type="transmembrane region" description="Helical" evidence="1">
    <location>
        <begin position="6"/>
        <end position="27"/>
    </location>
</feature>
<accession>A0A7C4AIR6</accession>
<keyword evidence="1" id="KW-0812">Transmembrane</keyword>
<name>A0A7C4AIR6_9BACT</name>
<sequence length="94" mass="10421">MIGIDFISFIILLAISVAVTIIIHSLLKYYVISGFWSFVSKVIIGWIGAWLGSPVLGYWFNGVNYNQVYIIPAILGAAALEILVVDFVKTVKQK</sequence>
<comment type="caution">
    <text evidence="2">The sequence shown here is derived from an EMBL/GenBank/DDBJ whole genome shotgun (WGS) entry which is preliminary data.</text>
</comment>
<feature type="transmembrane region" description="Helical" evidence="1">
    <location>
        <begin position="39"/>
        <end position="60"/>
    </location>
</feature>
<dbReference type="AlphaFoldDB" id="A0A7C4AIR6"/>
<evidence type="ECO:0000313" key="2">
    <source>
        <dbReference type="EMBL" id="HGG99053.1"/>
    </source>
</evidence>
<dbReference type="EMBL" id="DTHO01000011">
    <property type="protein sequence ID" value="HGG99053.1"/>
    <property type="molecule type" value="Genomic_DNA"/>
</dbReference>
<protein>
    <recommendedName>
        <fullName evidence="3">GlsB/YeaQ/YmgE family stress response membrane protein</fullName>
    </recommendedName>
</protein>
<gene>
    <name evidence="2" type="ORF">ENV75_01160</name>
</gene>
<organism evidence="2">
    <name type="scientific">Thermodesulfovibrio aggregans</name>
    <dbReference type="NCBI Taxonomy" id="86166"/>
    <lineage>
        <taxon>Bacteria</taxon>
        <taxon>Pseudomonadati</taxon>
        <taxon>Nitrospirota</taxon>
        <taxon>Thermodesulfovibrionia</taxon>
        <taxon>Thermodesulfovibrionales</taxon>
        <taxon>Thermodesulfovibrionaceae</taxon>
        <taxon>Thermodesulfovibrio</taxon>
    </lineage>
</organism>
<proteinExistence type="predicted"/>
<keyword evidence="1" id="KW-0472">Membrane</keyword>
<evidence type="ECO:0008006" key="3">
    <source>
        <dbReference type="Google" id="ProtNLM"/>
    </source>
</evidence>
<feature type="transmembrane region" description="Helical" evidence="1">
    <location>
        <begin position="66"/>
        <end position="88"/>
    </location>
</feature>
<reference evidence="2" key="1">
    <citation type="journal article" date="2020" name="mSystems">
        <title>Genome- and Community-Level Interaction Insights into Carbon Utilization and Element Cycling Functions of Hydrothermarchaeota in Hydrothermal Sediment.</title>
        <authorList>
            <person name="Zhou Z."/>
            <person name="Liu Y."/>
            <person name="Xu W."/>
            <person name="Pan J."/>
            <person name="Luo Z.H."/>
            <person name="Li M."/>
        </authorList>
    </citation>
    <scope>NUCLEOTIDE SEQUENCE [LARGE SCALE GENOMIC DNA]</scope>
    <source>
        <strain evidence="2">SpSt-788</strain>
    </source>
</reference>